<dbReference type="InParanoid" id="A0A218ZG71"/>
<accession>A0A218ZG71</accession>
<evidence type="ECO:0000256" key="1">
    <source>
        <dbReference type="SAM" id="MobiDB-lite"/>
    </source>
</evidence>
<evidence type="ECO:0000313" key="3">
    <source>
        <dbReference type="Proteomes" id="UP000242519"/>
    </source>
</evidence>
<keyword evidence="3" id="KW-1185">Reference proteome</keyword>
<organism evidence="2 3">
    <name type="scientific">Diplocarpon coronariae</name>
    <dbReference type="NCBI Taxonomy" id="2795749"/>
    <lineage>
        <taxon>Eukaryota</taxon>
        <taxon>Fungi</taxon>
        <taxon>Dikarya</taxon>
        <taxon>Ascomycota</taxon>
        <taxon>Pezizomycotina</taxon>
        <taxon>Leotiomycetes</taxon>
        <taxon>Helotiales</taxon>
        <taxon>Drepanopezizaceae</taxon>
        <taxon>Diplocarpon</taxon>
    </lineage>
</organism>
<feature type="region of interest" description="Disordered" evidence="1">
    <location>
        <begin position="1"/>
        <end position="34"/>
    </location>
</feature>
<feature type="region of interest" description="Disordered" evidence="1">
    <location>
        <begin position="47"/>
        <end position="72"/>
    </location>
</feature>
<protein>
    <submittedName>
        <fullName evidence="2">Uncharacterized protein</fullName>
    </submittedName>
</protein>
<sequence length="144" mass="15125">MGIDGLRSSAAANGDGRPSSRWRPGGSGRPVFPGFLATPRVRKAIRPWPPQESWSPLHGQGGTGKDDPPISAEAWHVLPGPRPAHESFRASSSQRMGAARVGAAARCKGECVVDGDVGVIWDATRRPSATLAGTAAGVWRVVRL</sequence>
<reference evidence="2 3" key="1">
    <citation type="submission" date="2017-04" db="EMBL/GenBank/DDBJ databases">
        <title>Draft genome sequence of Marssonina coronaria NL1: causal agent of apple blotch.</title>
        <authorList>
            <person name="Cheng Q."/>
        </authorList>
    </citation>
    <scope>NUCLEOTIDE SEQUENCE [LARGE SCALE GENOMIC DNA]</scope>
    <source>
        <strain evidence="2 3">NL1</strain>
    </source>
</reference>
<evidence type="ECO:0000313" key="2">
    <source>
        <dbReference type="EMBL" id="OWP06275.1"/>
    </source>
</evidence>
<name>A0A218ZG71_9HELO</name>
<dbReference type="Proteomes" id="UP000242519">
    <property type="component" value="Unassembled WGS sequence"/>
</dbReference>
<proteinExistence type="predicted"/>
<dbReference type="EMBL" id="MZNU01000051">
    <property type="protein sequence ID" value="OWP06275.1"/>
    <property type="molecule type" value="Genomic_DNA"/>
</dbReference>
<comment type="caution">
    <text evidence="2">The sequence shown here is derived from an EMBL/GenBank/DDBJ whole genome shotgun (WGS) entry which is preliminary data.</text>
</comment>
<dbReference type="AlphaFoldDB" id="A0A218ZG71"/>
<gene>
    <name evidence="2" type="ORF">B2J93_2513</name>
</gene>